<sequence length="120" mass="13652">MTRLQSWWWWWWWWWVEPTSGRHKISQLAAQPGPLATTRTTPRTGPHSEHCRLHHLFVPITRSWIASKSSSLSLPWQATPPVEEPATTGPAQTSMHALLQHGAVLKMLSLTTHSDEASSL</sequence>
<comment type="caution">
    <text evidence="3">The sequence shown here is derived from an EMBL/GenBank/DDBJ whole genome shotgun (WGS) entry which is preliminary data.</text>
</comment>
<gene>
    <name evidence="3" type="ORF">IWX46DRAFT_433528</name>
</gene>
<keyword evidence="2" id="KW-0732">Signal</keyword>
<evidence type="ECO:0000256" key="1">
    <source>
        <dbReference type="SAM" id="MobiDB-lite"/>
    </source>
</evidence>
<accession>A0ABR1L3U0</accession>
<keyword evidence="4" id="KW-1185">Reference proteome</keyword>
<evidence type="ECO:0000313" key="3">
    <source>
        <dbReference type="EMBL" id="KAK7529384.1"/>
    </source>
</evidence>
<name>A0ABR1L3U0_9PEZI</name>
<feature type="chain" id="PRO_5045438151" description="Secreted protein" evidence="2">
    <location>
        <begin position="22"/>
        <end position="120"/>
    </location>
</feature>
<organism evidence="3 4">
    <name type="scientific">Phyllosticta citricarpa</name>
    <dbReference type="NCBI Taxonomy" id="55181"/>
    <lineage>
        <taxon>Eukaryota</taxon>
        <taxon>Fungi</taxon>
        <taxon>Dikarya</taxon>
        <taxon>Ascomycota</taxon>
        <taxon>Pezizomycotina</taxon>
        <taxon>Dothideomycetes</taxon>
        <taxon>Dothideomycetes incertae sedis</taxon>
        <taxon>Botryosphaeriales</taxon>
        <taxon>Phyllostictaceae</taxon>
        <taxon>Phyllosticta</taxon>
    </lineage>
</organism>
<proteinExistence type="predicted"/>
<dbReference type="EMBL" id="JBBPDW010000074">
    <property type="protein sequence ID" value="KAK7529384.1"/>
    <property type="molecule type" value="Genomic_DNA"/>
</dbReference>
<reference evidence="3 4" key="1">
    <citation type="submission" date="2024-04" db="EMBL/GenBank/DDBJ databases">
        <title>Phyllosticta paracitricarpa is synonymous to the EU quarantine fungus P. citricarpa based on phylogenomic analyses.</title>
        <authorList>
            <consortium name="Lawrence Berkeley National Laboratory"/>
            <person name="Van Ingen-Buijs V.A."/>
            <person name="Van Westerhoven A.C."/>
            <person name="Haridas S."/>
            <person name="Skiadas P."/>
            <person name="Martin F."/>
            <person name="Groenewald J.Z."/>
            <person name="Crous P.W."/>
            <person name="Seidl M.F."/>
        </authorList>
    </citation>
    <scope>NUCLEOTIDE SEQUENCE [LARGE SCALE GENOMIC DNA]</scope>
    <source>
        <strain evidence="3 4">CBS 122670</strain>
    </source>
</reference>
<feature type="region of interest" description="Disordered" evidence="1">
    <location>
        <begin position="74"/>
        <end position="94"/>
    </location>
</feature>
<protein>
    <recommendedName>
        <fullName evidence="5">Secreted protein</fullName>
    </recommendedName>
</protein>
<evidence type="ECO:0000256" key="2">
    <source>
        <dbReference type="SAM" id="SignalP"/>
    </source>
</evidence>
<evidence type="ECO:0008006" key="5">
    <source>
        <dbReference type="Google" id="ProtNLM"/>
    </source>
</evidence>
<feature type="signal peptide" evidence="2">
    <location>
        <begin position="1"/>
        <end position="21"/>
    </location>
</feature>
<dbReference type="Proteomes" id="UP001365128">
    <property type="component" value="Unassembled WGS sequence"/>
</dbReference>
<evidence type="ECO:0000313" key="4">
    <source>
        <dbReference type="Proteomes" id="UP001365128"/>
    </source>
</evidence>